<keyword evidence="3" id="KW-1185">Reference proteome</keyword>
<feature type="chain" id="PRO_5035200072" description="PEP-CTERM sorting domain-containing protein" evidence="1">
    <location>
        <begin position="37"/>
        <end position="273"/>
    </location>
</feature>
<sequence length="273" mass="28442">MAYTANPIPKTHIKMKITKPLISLAALSMSSVILQAADIATNSFEGLGTSAPGDDWGYSISPTIVNPAPGAETTFDGTTRGWGPTTSLSGLTVISGPEDGIRFFGGSDADHGSIFDGNARGWTTFDSIDLTGYTNVAVSFYWSAQGNLTELGYYLAGTTDGSVASFTPQTNVSSDANTSTLNGTSSLIQSTNLAVGGSGSYAQDWIQVSVPIDDSITSLSFALFGISDSTSRVFGWDNVTLTGTQIPEPGTYALILGFITLAVIRPLRSAGNF</sequence>
<keyword evidence="1" id="KW-0732">Signal</keyword>
<dbReference type="AlphaFoldDB" id="A0A8J3DCE9"/>
<comment type="caution">
    <text evidence="2">The sequence shown here is derived from an EMBL/GenBank/DDBJ whole genome shotgun (WGS) entry which is preliminary data.</text>
</comment>
<evidence type="ECO:0008006" key="4">
    <source>
        <dbReference type="Google" id="ProtNLM"/>
    </source>
</evidence>
<dbReference type="EMBL" id="BMXG01000010">
    <property type="protein sequence ID" value="GHC02647.1"/>
    <property type="molecule type" value="Genomic_DNA"/>
</dbReference>
<evidence type="ECO:0000256" key="1">
    <source>
        <dbReference type="SAM" id="SignalP"/>
    </source>
</evidence>
<gene>
    <name evidence="2" type="ORF">GCM10007047_19060</name>
</gene>
<evidence type="ECO:0000313" key="3">
    <source>
        <dbReference type="Proteomes" id="UP000642829"/>
    </source>
</evidence>
<reference evidence="2" key="2">
    <citation type="submission" date="2020-09" db="EMBL/GenBank/DDBJ databases">
        <authorList>
            <person name="Sun Q."/>
            <person name="Kim S."/>
        </authorList>
    </citation>
    <scope>NUCLEOTIDE SEQUENCE</scope>
    <source>
        <strain evidence="2">KCTC 12870</strain>
    </source>
</reference>
<reference evidence="2" key="1">
    <citation type="journal article" date="2014" name="Int. J. Syst. Evol. Microbiol.">
        <title>Complete genome sequence of Corynebacterium casei LMG S-19264T (=DSM 44701T), isolated from a smear-ripened cheese.</title>
        <authorList>
            <consortium name="US DOE Joint Genome Institute (JGI-PGF)"/>
            <person name="Walter F."/>
            <person name="Albersmeier A."/>
            <person name="Kalinowski J."/>
            <person name="Ruckert C."/>
        </authorList>
    </citation>
    <scope>NUCLEOTIDE SEQUENCE</scope>
    <source>
        <strain evidence="2">KCTC 12870</strain>
    </source>
</reference>
<feature type="signal peptide" evidence="1">
    <location>
        <begin position="1"/>
        <end position="36"/>
    </location>
</feature>
<protein>
    <recommendedName>
        <fullName evidence="4">PEP-CTERM sorting domain-containing protein</fullName>
    </recommendedName>
</protein>
<name>A0A8J3DCE9_9BACT</name>
<organism evidence="2 3">
    <name type="scientific">Cerasicoccus arenae</name>
    <dbReference type="NCBI Taxonomy" id="424488"/>
    <lineage>
        <taxon>Bacteria</taxon>
        <taxon>Pseudomonadati</taxon>
        <taxon>Verrucomicrobiota</taxon>
        <taxon>Opitutia</taxon>
        <taxon>Puniceicoccales</taxon>
        <taxon>Cerasicoccaceae</taxon>
        <taxon>Cerasicoccus</taxon>
    </lineage>
</organism>
<dbReference type="Proteomes" id="UP000642829">
    <property type="component" value="Unassembled WGS sequence"/>
</dbReference>
<evidence type="ECO:0000313" key="2">
    <source>
        <dbReference type="EMBL" id="GHC02647.1"/>
    </source>
</evidence>
<accession>A0A8J3DCE9</accession>
<proteinExistence type="predicted"/>